<comment type="caution">
    <text evidence="7">The sequence shown here is derived from an EMBL/GenBank/DDBJ whole genome shotgun (WGS) entry which is preliminary data.</text>
</comment>
<proteinExistence type="predicted"/>
<organism evidence="7 8">
    <name type="scientific">Mycobacterium ulcerans str. Harvey</name>
    <dbReference type="NCBI Taxonomy" id="1299332"/>
    <lineage>
        <taxon>Bacteria</taxon>
        <taxon>Bacillati</taxon>
        <taxon>Actinomycetota</taxon>
        <taxon>Actinomycetes</taxon>
        <taxon>Mycobacteriales</taxon>
        <taxon>Mycobacteriaceae</taxon>
        <taxon>Mycobacterium</taxon>
        <taxon>Mycobacterium ulcerans group</taxon>
    </lineage>
</organism>
<dbReference type="InterPro" id="IPR052706">
    <property type="entry name" value="Membrane-Transporter-like"/>
</dbReference>
<dbReference type="PANTHER" id="PTHR43310">
    <property type="entry name" value="SULFATE TRANSPORTER YBAR-RELATED"/>
    <property type="match status" value="1"/>
</dbReference>
<dbReference type="PANTHER" id="PTHR43310:SF1">
    <property type="entry name" value="SULFATE TRANSPORTER YBAR-RELATED"/>
    <property type="match status" value="1"/>
</dbReference>
<keyword evidence="3 5" id="KW-1133">Transmembrane helix</keyword>
<dbReference type="EMBL" id="JAOL01000070">
    <property type="protein sequence ID" value="EUA92929.1"/>
    <property type="molecule type" value="Genomic_DNA"/>
</dbReference>
<feature type="transmembrane region" description="Helical" evidence="5">
    <location>
        <begin position="47"/>
        <end position="75"/>
    </location>
</feature>
<evidence type="ECO:0000313" key="8">
    <source>
        <dbReference type="Proteomes" id="UP000020681"/>
    </source>
</evidence>
<protein>
    <submittedName>
        <fullName evidence="7">Sulfate transporter N-terminal domain with GLY motif family protein</fullName>
    </submittedName>
</protein>
<keyword evidence="4 5" id="KW-0472">Membrane</keyword>
<evidence type="ECO:0000256" key="3">
    <source>
        <dbReference type="ARBA" id="ARBA00022989"/>
    </source>
</evidence>
<comment type="subcellular location">
    <subcellularLocation>
        <location evidence="1">Membrane</location>
        <topology evidence="1">Multi-pass membrane protein</topology>
    </subcellularLocation>
</comment>
<accession>A0ABN0R7J6</accession>
<dbReference type="InterPro" id="IPR011547">
    <property type="entry name" value="SLC26A/SulP_dom"/>
</dbReference>
<gene>
    <name evidence="7" type="ORF">I551_0577</name>
</gene>
<feature type="domain" description="SLC26A/SulP transporter" evidence="6">
    <location>
        <begin position="11"/>
        <end position="76"/>
    </location>
</feature>
<reference evidence="7 8" key="1">
    <citation type="submission" date="2014-01" db="EMBL/GenBank/DDBJ databases">
        <authorList>
            <person name="Dobos K."/>
            <person name="Lenaerts A."/>
            <person name="Ordway D."/>
            <person name="DeGroote M.A."/>
            <person name="Parker T."/>
            <person name="Sizemore C."/>
            <person name="Tallon L.J."/>
            <person name="Sadzewicz L.K."/>
            <person name="Sengamalay N."/>
            <person name="Fraser C.M."/>
            <person name="Hine E."/>
            <person name="Shefchek K.A."/>
            <person name="Das S.P."/>
            <person name="Tettelin H."/>
        </authorList>
    </citation>
    <scope>NUCLEOTIDE SEQUENCE [LARGE SCALE GENOMIC DNA]</scope>
    <source>
        <strain evidence="7 8">Harvey</strain>
    </source>
</reference>
<keyword evidence="8" id="KW-1185">Reference proteome</keyword>
<evidence type="ECO:0000259" key="6">
    <source>
        <dbReference type="Pfam" id="PF00916"/>
    </source>
</evidence>
<evidence type="ECO:0000256" key="5">
    <source>
        <dbReference type="SAM" id="Phobius"/>
    </source>
</evidence>
<dbReference type="Pfam" id="PF00916">
    <property type="entry name" value="Sulfate_transp"/>
    <property type="match status" value="1"/>
</dbReference>
<evidence type="ECO:0000256" key="2">
    <source>
        <dbReference type="ARBA" id="ARBA00022692"/>
    </source>
</evidence>
<dbReference type="Proteomes" id="UP000020681">
    <property type="component" value="Unassembled WGS sequence"/>
</dbReference>
<evidence type="ECO:0000256" key="4">
    <source>
        <dbReference type="ARBA" id="ARBA00023136"/>
    </source>
</evidence>
<name>A0ABN0R7J6_MYCUL</name>
<evidence type="ECO:0000313" key="7">
    <source>
        <dbReference type="EMBL" id="EUA92929.1"/>
    </source>
</evidence>
<evidence type="ECO:0000256" key="1">
    <source>
        <dbReference type="ARBA" id="ARBA00004141"/>
    </source>
</evidence>
<sequence>MLAALRSPTRLRTEVLAGLVVALALIPEAISFSIIAGVDPRVGLFASFTMAVTIAVVGGRLAMISAATGAIALVIAPLAREQGPTTSSPR</sequence>
<keyword evidence="2 5" id="KW-0812">Transmembrane</keyword>